<feature type="DNA-binding region" description="OmpR/PhoB-type" evidence="2">
    <location>
        <begin position="1"/>
        <end position="103"/>
    </location>
</feature>
<organism evidence="5 6">
    <name type="scientific">Photobacterium indicum</name>
    <dbReference type="NCBI Taxonomy" id="81447"/>
    <lineage>
        <taxon>Bacteria</taxon>
        <taxon>Pseudomonadati</taxon>
        <taxon>Pseudomonadota</taxon>
        <taxon>Gammaproteobacteria</taxon>
        <taxon>Vibrionales</taxon>
        <taxon>Vibrionaceae</taxon>
        <taxon>Photobacterium</taxon>
    </lineage>
</organism>
<dbReference type="AlphaFoldDB" id="A0A2T3L5Z3"/>
<dbReference type="Proteomes" id="UP000241803">
    <property type="component" value="Unassembled WGS sequence"/>
</dbReference>
<evidence type="ECO:0000256" key="1">
    <source>
        <dbReference type="ARBA" id="ARBA00023125"/>
    </source>
</evidence>
<evidence type="ECO:0000313" key="5">
    <source>
        <dbReference type="EMBL" id="PSV45327.1"/>
    </source>
</evidence>
<name>A0A2T3L5Z3_9GAMM</name>
<proteinExistence type="predicted"/>
<feature type="transmembrane region" description="Helical" evidence="3">
    <location>
        <begin position="142"/>
        <end position="161"/>
    </location>
</feature>
<evidence type="ECO:0000259" key="4">
    <source>
        <dbReference type="PROSITE" id="PS51755"/>
    </source>
</evidence>
<keyword evidence="3" id="KW-0812">Transmembrane</keyword>
<evidence type="ECO:0000256" key="2">
    <source>
        <dbReference type="PROSITE-ProRule" id="PRU01091"/>
    </source>
</evidence>
<dbReference type="GO" id="GO:0006355">
    <property type="term" value="P:regulation of DNA-templated transcription"/>
    <property type="evidence" value="ECO:0007669"/>
    <property type="project" value="InterPro"/>
</dbReference>
<keyword evidence="6" id="KW-1185">Reference proteome</keyword>
<dbReference type="InterPro" id="IPR036388">
    <property type="entry name" value="WH-like_DNA-bd_sf"/>
</dbReference>
<dbReference type="EMBL" id="PYOC01000007">
    <property type="protein sequence ID" value="PSV45327.1"/>
    <property type="molecule type" value="Genomic_DNA"/>
</dbReference>
<sequence length="285" mass="32929">MQIQFFCWQFNATKNTLVHNGGSSGEIKTFSLSPKEADVLSYLIDNASKLVTKDALVEHVWEEQELNEQSILNVMSKLRSIFRQFDEGELIKTIRKKGYVFEVSPEDVQYIRIELAKENPVLSESEIAESPQPVYQHLFSRYLWIVLFILTIIFLGIGGYYQYLSENNGYDAYEINQNDIIYTSNPDGEFVKVIFSSRGGSLTKRQYKDVIDKFSQYYHAVQILPPKSVAYKTVYVDVFHIHKTFFASINDLNDTYIIVRMFNKDGSLADALSKIESMRGRGLLW</sequence>
<keyword evidence="3" id="KW-1133">Transmembrane helix</keyword>
<dbReference type="GO" id="GO:0000160">
    <property type="term" value="P:phosphorelay signal transduction system"/>
    <property type="evidence" value="ECO:0007669"/>
    <property type="project" value="InterPro"/>
</dbReference>
<dbReference type="SMART" id="SM00862">
    <property type="entry name" value="Trans_reg_C"/>
    <property type="match status" value="1"/>
</dbReference>
<dbReference type="CDD" id="cd00383">
    <property type="entry name" value="trans_reg_C"/>
    <property type="match status" value="1"/>
</dbReference>
<dbReference type="InterPro" id="IPR001867">
    <property type="entry name" value="OmpR/PhoB-type_DNA-bd"/>
</dbReference>
<dbReference type="SUPFAM" id="SSF46894">
    <property type="entry name" value="C-terminal effector domain of the bipartite response regulators"/>
    <property type="match status" value="1"/>
</dbReference>
<dbReference type="GO" id="GO:0003677">
    <property type="term" value="F:DNA binding"/>
    <property type="evidence" value="ECO:0007669"/>
    <property type="project" value="UniProtKB-UniRule"/>
</dbReference>
<dbReference type="Gene3D" id="1.10.10.10">
    <property type="entry name" value="Winged helix-like DNA-binding domain superfamily/Winged helix DNA-binding domain"/>
    <property type="match status" value="1"/>
</dbReference>
<dbReference type="RefSeq" id="WP_107254842.1">
    <property type="nucleotide sequence ID" value="NZ_PYOC01000007.1"/>
</dbReference>
<keyword evidence="3" id="KW-0472">Membrane</keyword>
<feature type="domain" description="OmpR/PhoB-type" evidence="4">
    <location>
        <begin position="1"/>
        <end position="103"/>
    </location>
</feature>
<evidence type="ECO:0000313" key="6">
    <source>
        <dbReference type="Proteomes" id="UP000241803"/>
    </source>
</evidence>
<dbReference type="InterPro" id="IPR016032">
    <property type="entry name" value="Sig_transdc_resp-reg_C-effctor"/>
</dbReference>
<keyword evidence="1 2" id="KW-0238">DNA-binding</keyword>
<reference evidence="5 6" key="1">
    <citation type="submission" date="2018-03" db="EMBL/GenBank/DDBJ databases">
        <title>Whole genome sequencing of Histamine producing bacteria.</title>
        <authorList>
            <person name="Butler K."/>
        </authorList>
    </citation>
    <scope>NUCLEOTIDE SEQUENCE [LARGE SCALE GENOMIC DNA]</scope>
    <source>
        <strain evidence="5 6">ATCC 19614</strain>
    </source>
</reference>
<dbReference type="PROSITE" id="PS51755">
    <property type="entry name" value="OMPR_PHOB"/>
    <property type="match status" value="1"/>
</dbReference>
<accession>A0A2T3L5Z3</accession>
<dbReference type="Pfam" id="PF00486">
    <property type="entry name" value="Trans_reg_C"/>
    <property type="match status" value="1"/>
</dbReference>
<comment type="caution">
    <text evidence="5">The sequence shown here is derived from an EMBL/GenBank/DDBJ whole genome shotgun (WGS) entry which is preliminary data.</text>
</comment>
<gene>
    <name evidence="5" type="ORF">C9J47_18670</name>
</gene>
<evidence type="ECO:0000256" key="3">
    <source>
        <dbReference type="SAM" id="Phobius"/>
    </source>
</evidence>
<protein>
    <recommendedName>
        <fullName evidence="4">OmpR/PhoB-type domain-containing protein</fullName>
    </recommendedName>
</protein>